<name>A0ABX3NVJ5_9BACT</name>
<organism evidence="8 9">
    <name type="scientific">Niastella koreensis</name>
    <dbReference type="NCBI Taxonomy" id="354356"/>
    <lineage>
        <taxon>Bacteria</taxon>
        <taxon>Pseudomonadati</taxon>
        <taxon>Bacteroidota</taxon>
        <taxon>Chitinophagia</taxon>
        <taxon>Chitinophagales</taxon>
        <taxon>Chitinophagaceae</taxon>
        <taxon>Niastella</taxon>
    </lineage>
</organism>
<dbReference type="EMBL" id="LWBO01000018">
    <property type="protein sequence ID" value="OQP46001.1"/>
    <property type="molecule type" value="Genomic_DNA"/>
</dbReference>
<evidence type="ECO:0000256" key="5">
    <source>
        <dbReference type="ARBA" id="ARBA00023237"/>
    </source>
</evidence>
<dbReference type="InterPro" id="IPR012944">
    <property type="entry name" value="SusD_RagB_dom"/>
</dbReference>
<comment type="subcellular location">
    <subcellularLocation>
        <location evidence="1">Cell outer membrane</location>
    </subcellularLocation>
</comment>
<protein>
    <recommendedName>
        <fullName evidence="10">RagB/SusD domain-containing protein</fullName>
    </recommendedName>
</protein>
<sequence length="631" mass="69363">MKKIALIISSTALLLAAGCKKDSDFLNVQPTSILTNEQAFSDPKQVLSILADLYNRQLDFSGLDNGWASFADFSESFPSENGSAFFVQRNEWGFGEWGNWDYGYIRDLNLFIERATAAKALSDGDKARFLAEARFLRANFYFELTKRMGGVPLITESLLYDFSGDPTYLQHPRAKESELYDFVISEAEAIKKDLPSDPNEKSRATKAAALAMESRAAIYAGSIAKYGVNTPQVTLPGLEVSIPASMAAGYYTKALNAAKEIISGSAGTYALYNKKPDLSENFANIFLDKSNNSESIWVEDFKLKSGKVNGFTVSTQPRYGAEEEEGGRINPSLNLVEAFEKLDNTFAPIPATDGSGNPLYYTNQLDIFAGRDARLGGTVILPGSAFKGRSVDIWAGYQLADGSILTGDDRGAQKTLPGQSSPVQVVGFDGPVNAKEFTAQTGFYLRKYVDPTPGAGSRGTNSEIPFIRYRYAEVLLNAAEAAFELGQPGVAAGYMNQVRARAGFTTPLAASDITFDRIVHERRVELAFEGHILFDMKRWRLAHVVWDGNKMTVADLLSNIGTAAKRSTQPYGLLPYRLYDPASANNGKWLYKISLPTLVTGANRFRLGNYYSFIDDNIRANNPKIVRQPNQ</sequence>
<dbReference type="RefSeq" id="WP_014221147.1">
    <property type="nucleotide sequence ID" value="NZ_LWBO01000018.1"/>
</dbReference>
<keyword evidence="3" id="KW-0732">Signal</keyword>
<dbReference type="Pfam" id="PF14322">
    <property type="entry name" value="SusD-like_3"/>
    <property type="match status" value="1"/>
</dbReference>
<comment type="caution">
    <text evidence="8">The sequence shown here is derived from an EMBL/GenBank/DDBJ whole genome shotgun (WGS) entry which is preliminary data.</text>
</comment>
<reference evidence="8 9" key="1">
    <citation type="submission" date="2016-04" db="EMBL/GenBank/DDBJ databases">
        <authorList>
            <person name="Chen L."/>
            <person name="Zhuang W."/>
            <person name="Wang G."/>
        </authorList>
    </citation>
    <scope>NUCLEOTIDE SEQUENCE [LARGE SCALE GENOMIC DNA]</scope>
    <source>
        <strain evidence="9">GR20</strain>
    </source>
</reference>
<dbReference type="Proteomes" id="UP000192277">
    <property type="component" value="Unassembled WGS sequence"/>
</dbReference>
<dbReference type="PROSITE" id="PS51257">
    <property type="entry name" value="PROKAR_LIPOPROTEIN"/>
    <property type="match status" value="1"/>
</dbReference>
<gene>
    <name evidence="8" type="ORF">A4D02_32945</name>
</gene>
<evidence type="ECO:0000256" key="2">
    <source>
        <dbReference type="ARBA" id="ARBA00006275"/>
    </source>
</evidence>
<dbReference type="Pfam" id="PF07980">
    <property type="entry name" value="SusD_RagB"/>
    <property type="match status" value="1"/>
</dbReference>
<dbReference type="InterPro" id="IPR033985">
    <property type="entry name" value="SusD-like_N"/>
</dbReference>
<keyword evidence="4" id="KW-0472">Membrane</keyword>
<accession>A0ABX3NVJ5</accession>
<evidence type="ECO:0000313" key="8">
    <source>
        <dbReference type="EMBL" id="OQP46001.1"/>
    </source>
</evidence>
<keyword evidence="5" id="KW-0998">Cell outer membrane</keyword>
<comment type="similarity">
    <text evidence="2">Belongs to the SusD family.</text>
</comment>
<dbReference type="InterPro" id="IPR011990">
    <property type="entry name" value="TPR-like_helical_dom_sf"/>
</dbReference>
<evidence type="ECO:0000256" key="1">
    <source>
        <dbReference type="ARBA" id="ARBA00004442"/>
    </source>
</evidence>
<evidence type="ECO:0000313" key="9">
    <source>
        <dbReference type="Proteomes" id="UP000192277"/>
    </source>
</evidence>
<evidence type="ECO:0000259" key="7">
    <source>
        <dbReference type="Pfam" id="PF14322"/>
    </source>
</evidence>
<dbReference type="Gene3D" id="1.25.40.390">
    <property type="match status" value="1"/>
</dbReference>
<feature type="domain" description="SusD-like N-terminal" evidence="7">
    <location>
        <begin position="99"/>
        <end position="215"/>
    </location>
</feature>
<proteinExistence type="inferred from homology"/>
<dbReference type="SUPFAM" id="SSF48452">
    <property type="entry name" value="TPR-like"/>
    <property type="match status" value="1"/>
</dbReference>
<evidence type="ECO:0000256" key="4">
    <source>
        <dbReference type="ARBA" id="ARBA00023136"/>
    </source>
</evidence>
<evidence type="ECO:0008006" key="10">
    <source>
        <dbReference type="Google" id="ProtNLM"/>
    </source>
</evidence>
<evidence type="ECO:0000259" key="6">
    <source>
        <dbReference type="Pfam" id="PF07980"/>
    </source>
</evidence>
<feature type="domain" description="RagB/SusD" evidence="6">
    <location>
        <begin position="294"/>
        <end position="550"/>
    </location>
</feature>
<keyword evidence="9" id="KW-1185">Reference proteome</keyword>
<evidence type="ECO:0000256" key="3">
    <source>
        <dbReference type="ARBA" id="ARBA00022729"/>
    </source>
</evidence>